<evidence type="ECO:0000313" key="8">
    <source>
        <dbReference type="Proteomes" id="UP000241964"/>
    </source>
</evidence>
<protein>
    <submittedName>
        <fullName evidence="7">Outer membrane protein OmpA-like peptidoglycan-associated protein</fullName>
    </submittedName>
</protein>
<feature type="region of interest" description="Disordered" evidence="5">
    <location>
        <begin position="63"/>
        <end position="82"/>
    </location>
</feature>
<dbReference type="PANTHER" id="PTHR30329">
    <property type="entry name" value="STATOR ELEMENT OF FLAGELLAR MOTOR COMPLEX"/>
    <property type="match status" value="1"/>
</dbReference>
<dbReference type="InterPro" id="IPR006664">
    <property type="entry name" value="OMP_bac"/>
</dbReference>
<evidence type="ECO:0000313" key="7">
    <source>
        <dbReference type="EMBL" id="PSL19492.1"/>
    </source>
</evidence>
<dbReference type="GO" id="GO:0009279">
    <property type="term" value="C:cell outer membrane"/>
    <property type="evidence" value="ECO:0007669"/>
    <property type="project" value="UniProtKB-SubCell"/>
</dbReference>
<evidence type="ECO:0000256" key="2">
    <source>
        <dbReference type="ARBA" id="ARBA00023136"/>
    </source>
</evidence>
<proteinExistence type="predicted"/>
<dbReference type="EMBL" id="PYAS01000026">
    <property type="protein sequence ID" value="PSL19492.1"/>
    <property type="molecule type" value="Genomic_DNA"/>
</dbReference>
<evidence type="ECO:0000259" key="6">
    <source>
        <dbReference type="PROSITE" id="PS51123"/>
    </source>
</evidence>
<dbReference type="SUPFAM" id="SSF103088">
    <property type="entry name" value="OmpA-like"/>
    <property type="match status" value="1"/>
</dbReference>
<dbReference type="Proteomes" id="UP000241964">
    <property type="component" value="Unassembled WGS sequence"/>
</dbReference>
<dbReference type="InterPro" id="IPR006665">
    <property type="entry name" value="OmpA-like"/>
</dbReference>
<reference evidence="7 8" key="1">
    <citation type="submission" date="2018-03" db="EMBL/GenBank/DDBJ databases">
        <title>Genomic Encyclopedia of Archaeal and Bacterial Type Strains, Phase II (KMG-II): from individual species to whole genera.</title>
        <authorList>
            <person name="Goeker M."/>
        </authorList>
    </citation>
    <scope>NUCLEOTIDE SEQUENCE [LARGE SCALE GENOMIC DNA]</scope>
    <source>
        <strain evidence="7 8">DSM 29057</strain>
    </source>
</reference>
<dbReference type="Gene3D" id="3.30.1330.60">
    <property type="entry name" value="OmpA-like domain"/>
    <property type="match status" value="1"/>
</dbReference>
<dbReference type="InterPro" id="IPR050330">
    <property type="entry name" value="Bact_OuterMem_StrucFunc"/>
</dbReference>
<gene>
    <name evidence="7" type="ORF">CLV60_12610</name>
</gene>
<dbReference type="OrthoDB" id="9800869at2"/>
<keyword evidence="3" id="KW-0998">Cell outer membrane</keyword>
<dbReference type="AlphaFoldDB" id="A0A2P8FCT3"/>
<evidence type="ECO:0000256" key="3">
    <source>
        <dbReference type="ARBA" id="ARBA00023237"/>
    </source>
</evidence>
<comment type="caution">
    <text evidence="7">The sequence shown here is derived from an EMBL/GenBank/DDBJ whole genome shotgun (WGS) entry which is preliminary data.</text>
</comment>
<dbReference type="InterPro" id="IPR036737">
    <property type="entry name" value="OmpA-like_sf"/>
</dbReference>
<comment type="subcellular location">
    <subcellularLocation>
        <location evidence="1">Cell outer membrane</location>
    </subcellularLocation>
</comment>
<dbReference type="PROSITE" id="PS51123">
    <property type="entry name" value="OMPA_2"/>
    <property type="match status" value="1"/>
</dbReference>
<sequence length="428" mass="48040">MKYLIISLLVTTCFVPFGQAQIIDPAGTVKRKATDRANGRIDQSIDQGFDKAEEGIGNLFRKKEKNKSAGEPPSLPPEKEKATWQETENIRDAKAPFATYSKFDFLPGEKIIAIEDFSQDAIGDFPARWDTDGSGEVVSLSGKSGHWLRFSGEGSFYPEFVPVLSENTTIEFELGTDQAHQVLTMVRFVDVKSNARILNRRFANQVTVSLSPLGSTDVEVRASDESQVLQNHREIDLWKVPNKPFVRISIWRQKHRLRVYMDQVKVWDIPRAFQAEADYRLVFETSTFFVENRQLLLSDLRVAEGLPDMRSKLLTEGKLVTTGILFDTGSEVIKRVSYGVLEEIAKTLNDTPTLNVRITGHTDNQGNAQSNLTLSTRRAEAVKEALIKTWGISASRLLTEGKGQTLPVADNQSSEGRANNRRVEFTKL</sequence>
<evidence type="ECO:0000256" key="5">
    <source>
        <dbReference type="SAM" id="MobiDB-lite"/>
    </source>
</evidence>
<keyword evidence="8" id="KW-1185">Reference proteome</keyword>
<evidence type="ECO:0000256" key="4">
    <source>
        <dbReference type="PROSITE-ProRule" id="PRU00473"/>
    </source>
</evidence>
<accession>A0A2P8FCT3</accession>
<dbReference type="PANTHER" id="PTHR30329:SF21">
    <property type="entry name" value="LIPOPROTEIN YIAD-RELATED"/>
    <property type="match status" value="1"/>
</dbReference>
<dbReference type="Pfam" id="PF00691">
    <property type="entry name" value="OmpA"/>
    <property type="match status" value="1"/>
</dbReference>
<keyword evidence="2 4" id="KW-0472">Membrane</keyword>
<dbReference type="RefSeq" id="WP_106599508.1">
    <property type="nucleotide sequence ID" value="NZ_PYAS01000026.1"/>
</dbReference>
<name>A0A2P8FCT3_9BACT</name>
<dbReference type="PRINTS" id="PR01021">
    <property type="entry name" value="OMPADOMAIN"/>
</dbReference>
<dbReference type="CDD" id="cd07185">
    <property type="entry name" value="OmpA_C-like"/>
    <property type="match status" value="1"/>
</dbReference>
<evidence type="ECO:0000256" key="1">
    <source>
        <dbReference type="ARBA" id="ARBA00004442"/>
    </source>
</evidence>
<feature type="domain" description="OmpA-like" evidence="6">
    <location>
        <begin position="313"/>
        <end position="428"/>
    </location>
</feature>
<organism evidence="7 8">
    <name type="scientific">Dyadobacter jiangsuensis</name>
    <dbReference type="NCBI Taxonomy" id="1591085"/>
    <lineage>
        <taxon>Bacteria</taxon>
        <taxon>Pseudomonadati</taxon>
        <taxon>Bacteroidota</taxon>
        <taxon>Cytophagia</taxon>
        <taxon>Cytophagales</taxon>
        <taxon>Spirosomataceae</taxon>
        <taxon>Dyadobacter</taxon>
    </lineage>
</organism>